<evidence type="ECO:0000259" key="4">
    <source>
        <dbReference type="PROSITE" id="PS01124"/>
    </source>
</evidence>
<dbReference type="InterPro" id="IPR009057">
    <property type="entry name" value="Homeodomain-like_sf"/>
</dbReference>
<keyword evidence="3" id="KW-0804">Transcription</keyword>
<dbReference type="SUPFAM" id="SSF51215">
    <property type="entry name" value="Regulatory protein AraC"/>
    <property type="match status" value="1"/>
</dbReference>
<accession>A0A1I1GFQ6</accession>
<dbReference type="OrthoDB" id="2585681at2"/>
<dbReference type="GO" id="GO:0043565">
    <property type="term" value="F:sequence-specific DNA binding"/>
    <property type="evidence" value="ECO:0007669"/>
    <property type="project" value="InterPro"/>
</dbReference>
<keyword evidence="1" id="KW-0805">Transcription regulation</keyword>
<feature type="domain" description="HTH araC/xylS-type" evidence="4">
    <location>
        <begin position="167"/>
        <end position="269"/>
    </location>
</feature>
<dbReference type="InterPro" id="IPR003313">
    <property type="entry name" value="AraC-bd"/>
</dbReference>
<keyword evidence="2 5" id="KW-0238">DNA-binding</keyword>
<proteinExistence type="predicted"/>
<dbReference type="PANTHER" id="PTHR43280">
    <property type="entry name" value="ARAC-FAMILY TRANSCRIPTIONAL REGULATOR"/>
    <property type="match status" value="1"/>
</dbReference>
<dbReference type="Proteomes" id="UP000199577">
    <property type="component" value="Unassembled WGS sequence"/>
</dbReference>
<dbReference type="SMART" id="SM00342">
    <property type="entry name" value="HTH_ARAC"/>
    <property type="match status" value="1"/>
</dbReference>
<evidence type="ECO:0000256" key="1">
    <source>
        <dbReference type="ARBA" id="ARBA00023015"/>
    </source>
</evidence>
<evidence type="ECO:0000256" key="3">
    <source>
        <dbReference type="ARBA" id="ARBA00023163"/>
    </source>
</evidence>
<evidence type="ECO:0000313" key="5">
    <source>
        <dbReference type="EMBL" id="SFC08173.1"/>
    </source>
</evidence>
<dbReference type="EMBL" id="FOLL01000004">
    <property type="protein sequence ID" value="SFC08173.1"/>
    <property type="molecule type" value="Genomic_DNA"/>
</dbReference>
<dbReference type="InterPro" id="IPR018060">
    <property type="entry name" value="HTH_AraC"/>
</dbReference>
<protein>
    <submittedName>
        <fullName evidence="5">AraC-type DNA-binding protein</fullName>
    </submittedName>
</protein>
<dbReference type="STRING" id="623281.SAMN05421747_10449"/>
<dbReference type="PROSITE" id="PS01124">
    <property type="entry name" value="HTH_ARAC_FAMILY_2"/>
    <property type="match status" value="1"/>
</dbReference>
<dbReference type="InterPro" id="IPR037923">
    <property type="entry name" value="HTH-like"/>
</dbReference>
<evidence type="ECO:0000256" key="2">
    <source>
        <dbReference type="ARBA" id="ARBA00023125"/>
    </source>
</evidence>
<dbReference type="InterPro" id="IPR014710">
    <property type="entry name" value="RmlC-like_jellyroll"/>
</dbReference>
<evidence type="ECO:0000313" key="6">
    <source>
        <dbReference type="Proteomes" id="UP000199577"/>
    </source>
</evidence>
<reference evidence="5 6" key="1">
    <citation type="submission" date="2016-10" db="EMBL/GenBank/DDBJ databases">
        <authorList>
            <person name="de Groot N.N."/>
        </authorList>
    </citation>
    <scope>NUCLEOTIDE SEQUENCE [LARGE SCALE GENOMIC DNA]</scope>
    <source>
        <strain evidence="5 6">DSM 22900</strain>
    </source>
</reference>
<dbReference type="Pfam" id="PF02311">
    <property type="entry name" value="AraC_binding"/>
    <property type="match status" value="1"/>
</dbReference>
<dbReference type="Pfam" id="PF12833">
    <property type="entry name" value="HTH_18"/>
    <property type="match status" value="1"/>
</dbReference>
<dbReference type="GO" id="GO:0003700">
    <property type="term" value="F:DNA-binding transcription factor activity"/>
    <property type="evidence" value="ECO:0007669"/>
    <property type="project" value="InterPro"/>
</dbReference>
<dbReference type="SUPFAM" id="SSF46689">
    <property type="entry name" value="Homeodomain-like"/>
    <property type="match status" value="1"/>
</dbReference>
<organism evidence="5 6">
    <name type="scientific">Parapedobacter composti</name>
    <dbReference type="NCBI Taxonomy" id="623281"/>
    <lineage>
        <taxon>Bacteria</taxon>
        <taxon>Pseudomonadati</taxon>
        <taxon>Bacteroidota</taxon>
        <taxon>Sphingobacteriia</taxon>
        <taxon>Sphingobacteriales</taxon>
        <taxon>Sphingobacteriaceae</taxon>
        <taxon>Parapedobacter</taxon>
    </lineage>
</organism>
<dbReference type="Gene3D" id="2.60.120.10">
    <property type="entry name" value="Jelly Rolls"/>
    <property type="match status" value="1"/>
</dbReference>
<dbReference type="Gene3D" id="1.10.10.60">
    <property type="entry name" value="Homeodomain-like"/>
    <property type="match status" value="1"/>
</dbReference>
<dbReference type="AlphaFoldDB" id="A0A1I1GFQ6"/>
<gene>
    <name evidence="5" type="ORF">SAMN05421747_10449</name>
</gene>
<dbReference type="RefSeq" id="WP_090972351.1">
    <property type="nucleotide sequence ID" value="NZ_FOLL01000004.1"/>
</dbReference>
<name>A0A1I1GFQ6_9SPHI</name>
<keyword evidence="6" id="KW-1185">Reference proteome</keyword>
<dbReference type="PANTHER" id="PTHR43280:SF32">
    <property type="entry name" value="TRANSCRIPTIONAL REGULATORY PROTEIN"/>
    <property type="match status" value="1"/>
</dbReference>
<sequence>MLTVKNKIDSHQLIKVAEFRKDIRNTAPHKHHSYFEFVWLAKGAGWHTIDGKRYAVDPPVLFIIRKEQIHHWELEGEPEGYVLIIKKQYVDDSLDKSLQDILRKASIHTCLHIPEPGAVASLFALLLREWEQTLPHRNEVMEGLLKALLAKVLQYARADEHQRGVPTDMFQRFEALLAQTHVLKNSVAHYAALLNTTPQNLNAVCRRAAGQSAAAVLAGHLTSEAKRLLLYTDMTVSQIAAQLDFGDSSHFIKYFKRHTGTTPVAFRRLA</sequence>